<keyword evidence="4" id="KW-1185">Reference proteome</keyword>
<dbReference type="OrthoDB" id="2014654at2759"/>
<evidence type="ECO:0000313" key="3">
    <source>
        <dbReference type="EMBL" id="KAG0650759.1"/>
    </source>
</evidence>
<dbReference type="Pfam" id="PF02541">
    <property type="entry name" value="Ppx-GppA"/>
    <property type="match status" value="1"/>
</dbReference>
<dbReference type="PANTHER" id="PTHR30005">
    <property type="entry name" value="EXOPOLYPHOSPHATASE"/>
    <property type="match status" value="1"/>
</dbReference>
<protein>
    <submittedName>
        <fullName evidence="3">Retrograde regulation 2</fullName>
    </submittedName>
</protein>
<dbReference type="InterPro" id="IPR003695">
    <property type="entry name" value="Ppx_GppA_N"/>
</dbReference>
<dbReference type="Pfam" id="PF23566">
    <property type="entry name" value="RTG2_C"/>
    <property type="match status" value="1"/>
</dbReference>
<comment type="caution">
    <text evidence="3">The sequence shown here is derived from an EMBL/GenBank/DDBJ whole genome shotgun (WGS) entry which is preliminary data.</text>
</comment>
<evidence type="ECO:0000259" key="1">
    <source>
        <dbReference type="Pfam" id="PF02541"/>
    </source>
</evidence>
<organism evidence="3 4">
    <name type="scientific">Hyphodiscus hymeniophilus</name>
    <dbReference type="NCBI Taxonomy" id="353542"/>
    <lineage>
        <taxon>Eukaryota</taxon>
        <taxon>Fungi</taxon>
        <taxon>Dikarya</taxon>
        <taxon>Ascomycota</taxon>
        <taxon>Pezizomycotina</taxon>
        <taxon>Leotiomycetes</taxon>
        <taxon>Helotiales</taxon>
        <taxon>Hyphodiscaceae</taxon>
        <taxon>Hyphodiscus</taxon>
    </lineage>
</organism>
<accession>A0A9P7AZ73</accession>
<dbReference type="FunFam" id="3.30.420.40:FF:000191">
    <property type="entry name" value="Retrograde regulation protein 2"/>
    <property type="match status" value="1"/>
</dbReference>
<dbReference type="GO" id="GO:0006357">
    <property type="term" value="P:regulation of transcription by RNA polymerase II"/>
    <property type="evidence" value="ECO:0007669"/>
    <property type="project" value="TreeGrafter"/>
</dbReference>
<dbReference type="InterPro" id="IPR050273">
    <property type="entry name" value="GppA/Ppx_hydrolase"/>
</dbReference>
<dbReference type="SUPFAM" id="SSF53067">
    <property type="entry name" value="Actin-like ATPase domain"/>
    <property type="match status" value="2"/>
</dbReference>
<feature type="domain" description="Ppx/GppA phosphatase N-terminal" evidence="1">
    <location>
        <begin position="48"/>
        <end position="338"/>
    </location>
</feature>
<sequence length="552" mass="59915">MGEVITIDNFTSRMSPFDGTKNALYALVDMGSNGIRFSISDLSPPRSRLLHCIYRERAGISLYDALHEETPDSKPFHFSQNTISQVSQTLARFRGICDSYGVPGEHTQVFATEAMRTAENRDAMLRAIKGASGLTVDILSPGMESLFGAMGARSGFDHVDGLFMDLGGGSVQMTYVNSKEEDDYDILAAEAAKSMPYGAAKLTAALSTQATAHSTKTELKTMMKETFEGMKKKFPQLNAQIQHKEGVTIYFCGDPIQPYPIPAIGGYTVPGSRFVRWDQMLKANGYDGKIYGLSKRRRDQFPAIVTVVQALIEAVPIINKVIFCSGGNREGVLYMKLPPDVRESHPGPFLPGTQSSEHGIVHAVVDKLTSALPTDKYPPVFSASLLHYVARNIWIDMGDPADANSAKALHTPISGSLAGLPGLDHQSRAILALTMCARWGTDIGPIDKILFSNLRLLIGAELSWWCDYIGTTSRLLGTVIPVSPTSVKDSDIVSLHSSTSAGLGKKGHKIGIRLRIKLVKKGGADGLAAMFNSVGKNLSLDWKVEAEVEDLQ</sequence>
<proteinExistence type="predicted"/>
<dbReference type="InterPro" id="IPR057512">
    <property type="entry name" value="RTG2_C"/>
</dbReference>
<dbReference type="AlphaFoldDB" id="A0A9P7AZ73"/>
<evidence type="ECO:0000313" key="4">
    <source>
        <dbReference type="Proteomes" id="UP000785200"/>
    </source>
</evidence>
<feature type="domain" description="RTG2 C-terminal" evidence="2">
    <location>
        <begin position="352"/>
        <end position="526"/>
    </location>
</feature>
<dbReference type="InterPro" id="IPR043129">
    <property type="entry name" value="ATPase_NBD"/>
</dbReference>
<dbReference type="EMBL" id="VNKQ01000005">
    <property type="protein sequence ID" value="KAG0650759.1"/>
    <property type="molecule type" value="Genomic_DNA"/>
</dbReference>
<dbReference type="Proteomes" id="UP000785200">
    <property type="component" value="Unassembled WGS sequence"/>
</dbReference>
<dbReference type="PANTHER" id="PTHR30005:SF0">
    <property type="entry name" value="RETROGRADE REGULATION PROTEIN 2"/>
    <property type="match status" value="1"/>
</dbReference>
<dbReference type="Gene3D" id="3.30.420.150">
    <property type="entry name" value="Exopolyphosphatase. Domain 2"/>
    <property type="match status" value="1"/>
</dbReference>
<name>A0A9P7AZ73_9HELO</name>
<dbReference type="Gene3D" id="3.30.420.40">
    <property type="match status" value="1"/>
</dbReference>
<gene>
    <name evidence="3" type="ORF">D0Z07_2198</name>
</gene>
<reference evidence="3" key="1">
    <citation type="submission" date="2019-07" db="EMBL/GenBank/DDBJ databases">
        <title>Hyphodiscus hymeniophilus genome sequencing and assembly.</title>
        <authorList>
            <person name="Kramer G."/>
            <person name="Nodwell J."/>
        </authorList>
    </citation>
    <scope>NUCLEOTIDE SEQUENCE</scope>
    <source>
        <strain evidence="3">ATCC 34498</strain>
    </source>
</reference>
<evidence type="ECO:0000259" key="2">
    <source>
        <dbReference type="Pfam" id="PF23566"/>
    </source>
</evidence>